<feature type="region of interest" description="Disordered" evidence="1">
    <location>
        <begin position="1"/>
        <end position="20"/>
    </location>
</feature>
<keyword evidence="2" id="KW-1133">Transmembrane helix</keyword>
<evidence type="ECO:0000256" key="1">
    <source>
        <dbReference type="SAM" id="MobiDB-lite"/>
    </source>
</evidence>
<protein>
    <submittedName>
        <fullName evidence="3">Uncharacterized protein</fullName>
    </submittedName>
</protein>
<feature type="compositionally biased region" description="Basic residues" evidence="1">
    <location>
        <begin position="11"/>
        <end position="20"/>
    </location>
</feature>
<name>A0A1G8S0N0_9RHOB</name>
<reference evidence="3 4" key="1">
    <citation type="submission" date="2016-10" db="EMBL/GenBank/DDBJ databases">
        <authorList>
            <person name="de Groot N.N."/>
        </authorList>
    </citation>
    <scope>NUCLEOTIDE SEQUENCE [LARGE SCALE GENOMIC DNA]</scope>
    <source>
        <strain evidence="3 4">DSM 26424</strain>
    </source>
</reference>
<dbReference type="EMBL" id="FNEJ01000022">
    <property type="protein sequence ID" value="SDJ22731.1"/>
    <property type="molecule type" value="Genomic_DNA"/>
</dbReference>
<dbReference type="Proteomes" id="UP000199093">
    <property type="component" value="Unassembled WGS sequence"/>
</dbReference>
<feature type="transmembrane region" description="Helical" evidence="2">
    <location>
        <begin position="21"/>
        <end position="49"/>
    </location>
</feature>
<evidence type="ECO:0000256" key="2">
    <source>
        <dbReference type="SAM" id="Phobius"/>
    </source>
</evidence>
<gene>
    <name evidence="3" type="ORF">SAMN04487993_102274</name>
</gene>
<keyword evidence="2" id="KW-0812">Transmembrane</keyword>
<keyword evidence="2" id="KW-0472">Membrane</keyword>
<feature type="compositionally biased region" description="Basic and acidic residues" evidence="1">
    <location>
        <begin position="1"/>
        <end position="10"/>
    </location>
</feature>
<organism evidence="3 4">
    <name type="scientific">Salipiger marinus</name>
    <dbReference type="NCBI Taxonomy" id="555512"/>
    <lineage>
        <taxon>Bacteria</taxon>
        <taxon>Pseudomonadati</taxon>
        <taxon>Pseudomonadota</taxon>
        <taxon>Alphaproteobacteria</taxon>
        <taxon>Rhodobacterales</taxon>
        <taxon>Roseobacteraceae</taxon>
        <taxon>Salipiger</taxon>
    </lineage>
</organism>
<dbReference type="AlphaFoldDB" id="A0A1G8S0N0"/>
<feature type="region of interest" description="Disordered" evidence="1">
    <location>
        <begin position="55"/>
        <end position="76"/>
    </location>
</feature>
<proteinExistence type="predicted"/>
<accession>A0A1G8S0N0</accession>
<dbReference type="RefSeq" id="WP_089850520.1">
    <property type="nucleotide sequence ID" value="NZ_FNEJ01000022.1"/>
</dbReference>
<evidence type="ECO:0000313" key="4">
    <source>
        <dbReference type="Proteomes" id="UP000199093"/>
    </source>
</evidence>
<sequence length="91" mass="9238">MPDPARPDPHRTRRPPRRRSLLGSGVQSLLAFGAGVAIVVIAVLIWSLLEAGSGSGVTLDDSTGDGQRDLSGPARAAQNAARAVEGLLGGG</sequence>
<keyword evidence="4" id="KW-1185">Reference proteome</keyword>
<evidence type="ECO:0000313" key="3">
    <source>
        <dbReference type="EMBL" id="SDJ22731.1"/>
    </source>
</evidence>
<dbReference type="STRING" id="555512.SAMN04487993_102274"/>